<dbReference type="SUPFAM" id="SSF103473">
    <property type="entry name" value="MFS general substrate transporter"/>
    <property type="match status" value="1"/>
</dbReference>
<comment type="subcellular location">
    <subcellularLocation>
        <location evidence="1">Membrane</location>
        <topology evidence="1">Multi-pass membrane protein</topology>
    </subcellularLocation>
</comment>
<feature type="transmembrane region" description="Helical" evidence="7">
    <location>
        <begin position="304"/>
        <end position="325"/>
    </location>
</feature>
<keyword evidence="5 7" id="KW-0472">Membrane</keyword>
<keyword evidence="4 7" id="KW-1133">Transmembrane helix</keyword>
<dbReference type="EMBL" id="CAJPDT010000072">
    <property type="protein sequence ID" value="CAF9933737.1"/>
    <property type="molecule type" value="Genomic_DNA"/>
</dbReference>
<dbReference type="InterPro" id="IPR011701">
    <property type="entry name" value="MFS"/>
</dbReference>
<keyword evidence="3 7" id="KW-0812">Transmembrane</keyword>
<feature type="transmembrane region" description="Helical" evidence="7">
    <location>
        <begin position="369"/>
        <end position="389"/>
    </location>
</feature>
<dbReference type="OrthoDB" id="5086884at2759"/>
<feature type="transmembrane region" description="Helical" evidence="7">
    <location>
        <begin position="185"/>
        <end position="206"/>
    </location>
</feature>
<comment type="caution">
    <text evidence="9">The sequence shown here is derived from an EMBL/GenBank/DDBJ whole genome shotgun (WGS) entry which is preliminary data.</text>
</comment>
<dbReference type="Pfam" id="PF07690">
    <property type="entry name" value="MFS_1"/>
    <property type="match status" value="1"/>
</dbReference>
<accession>A0A8H3G357</accession>
<evidence type="ECO:0000256" key="4">
    <source>
        <dbReference type="ARBA" id="ARBA00022989"/>
    </source>
</evidence>
<dbReference type="PANTHER" id="PTHR23506">
    <property type="entry name" value="GH10249P"/>
    <property type="match status" value="1"/>
</dbReference>
<feature type="transmembrane region" description="Helical" evidence="7">
    <location>
        <begin position="395"/>
        <end position="423"/>
    </location>
</feature>
<dbReference type="GO" id="GO:0022857">
    <property type="term" value="F:transmembrane transporter activity"/>
    <property type="evidence" value="ECO:0007669"/>
    <property type="project" value="InterPro"/>
</dbReference>
<evidence type="ECO:0000313" key="10">
    <source>
        <dbReference type="Proteomes" id="UP000664534"/>
    </source>
</evidence>
<feature type="transmembrane region" description="Helical" evidence="7">
    <location>
        <begin position="99"/>
        <end position="117"/>
    </location>
</feature>
<feature type="compositionally biased region" description="Basic and acidic residues" evidence="6">
    <location>
        <begin position="245"/>
        <end position="259"/>
    </location>
</feature>
<evidence type="ECO:0000256" key="6">
    <source>
        <dbReference type="SAM" id="MobiDB-lite"/>
    </source>
</evidence>
<evidence type="ECO:0000256" key="3">
    <source>
        <dbReference type="ARBA" id="ARBA00022692"/>
    </source>
</evidence>
<gene>
    <name evidence="9" type="ORF">IMSHALPRED_009459</name>
</gene>
<dbReference type="AlphaFoldDB" id="A0A8H3G357"/>
<dbReference type="GO" id="GO:0016020">
    <property type="term" value="C:membrane"/>
    <property type="evidence" value="ECO:0007669"/>
    <property type="project" value="UniProtKB-SubCell"/>
</dbReference>
<dbReference type="Gene3D" id="1.20.1250.20">
    <property type="entry name" value="MFS general substrate transporter like domains"/>
    <property type="match status" value="2"/>
</dbReference>
<feature type="transmembrane region" description="Helical" evidence="7">
    <location>
        <begin position="123"/>
        <end position="144"/>
    </location>
</feature>
<feature type="transmembrane region" description="Helical" evidence="7">
    <location>
        <begin position="24"/>
        <end position="45"/>
    </location>
</feature>
<feature type="region of interest" description="Disordered" evidence="6">
    <location>
        <begin position="220"/>
        <end position="278"/>
    </location>
</feature>
<keyword evidence="2" id="KW-0813">Transport</keyword>
<evidence type="ECO:0000256" key="7">
    <source>
        <dbReference type="SAM" id="Phobius"/>
    </source>
</evidence>
<sequence length="510" mass="54713">MQDNKSQDGSPSAPYLLNIRSSRWFIGLAVVIATFTDGFLYSIIVPVLPFSLVDRSGVDPSAVQFWITMLFVGFGSCMLLGSPISGLIARFSSLRQMPLFAALLLAIGATLLFMFALSTWLLIVARCIQGLSAGVVYTTALSLLAETVRREELGSWMGLAFSGVTVGTLVAPVLAGVVYDQAGYYPVFIMCLAVIAFDLVLVAALIDRTRASKWLAASEDKNPIPRGRTSPEQEGPIDSRYPPRPRGESDNGRTSRNVKDAVIGDGSPQYDEESPLLGNNRAKPKTFSGRWFPITATLLASPRILAALYSCFINTVLICSFDAILPHFVQRTFHWSSTQAGLIFLTTTIPSLLNPLFGALSDRYGRRPIALCGFALATPAIAFLGLVRHANISDTVLACALLVLAGTGMNCFITPVITDMTFAVESIEKGNPVLFRDSTGLTEAYALVDATFGAAFVVGPIVSGSLYEGTNWAIAVGVLAALCFSAAIPTILFTRDSEQDGKKTQDETGV</sequence>
<evidence type="ECO:0000259" key="8">
    <source>
        <dbReference type="PROSITE" id="PS50850"/>
    </source>
</evidence>
<protein>
    <recommendedName>
        <fullName evidence="8">Major facilitator superfamily (MFS) profile domain-containing protein</fullName>
    </recommendedName>
</protein>
<evidence type="ECO:0000313" key="9">
    <source>
        <dbReference type="EMBL" id="CAF9933737.1"/>
    </source>
</evidence>
<feature type="transmembrane region" description="Helical" evidence="7">
    <location>
        <begin position="65"/>
        <end position="87"/>
    </location>
</feature>
<evidence type="ECO:0000256" key="5">
    <source>
        <dbReference type="ARBA" id="ARBA00023136"/>
    </source>
</evidence>
<feature type="transmembrane region" description="Helical" evidence="7">
    <location>
        <begin position="444"/>
        <end position="466"/>
    </location>
</feature>
<organism evidence="9 10">
    <name type="scientific">Imshaugia aleurites</name>
    <dbReference type="NCBI Taxonomy" id="172621"/>
    <lineage>
        <taxon>Eukaryota</taxon>
        <taxon>Fungi</taxon>
        <taxon>Dikarya</taxon>
        <taxon>Ascomycota</taxon>
        <taxon>Pezizomycotina</taxon>
        <taxon>Lecanoromycetes</taxon>
        <taxon>OSLEUM clade</taxon>
        <taxon>Lecanoromycetidae</taxon>
        <taxon>Lecanorales</taxon>
        <taxon>Lecanorineae</taxon>
        <taxon>Parmeliaceae</taxon>
        <taxon>Imshaugia</taxon>
    </lineage>
</organism>
<dbReference type="PROSITE" id="PS50850">
    <property type="entry name" value="MFS"/>
    <property type="match status" value="1"/>
</dbReference>
<feature type="transmembrane region" description="Helical" evidence="7">
    <location>
        <begin position="337"/>
        <end position="357"/>
    </location>
</feature>
<dbReference type="InterPro" id="IPR050930">
    <property type="entry name" value="MFS_Vesicular_Transporter"/>
</dbReference>
<reference evidence="9" key="1">
    <citation type="submission" date="2021-03" db="EMBL/GenBank/DDBJ databases">
        <authorList>
            <person name="Tagirdzhanova G."/>
        </authorList>
    </citation>
    <scope>NUCLEOTIDE SEQUENCE</scope>
</reference>
<feature type="domain" description="Major facilitator superfamily (MFS) profile" evidence="8">
    <location>
        <begin position="26"/>
        <end position="498"/>
    </location>
</feature>
<dbReference type="Proteomes" id="UP000664534">
    <property type="component" value="Unassembled WGS sequence"/>
</dbReference>
<feature type="transmembrane region" description="Helical" evidence="7">
    <location>
        <begin position="156"/>
        <end position="179"/>
    </location>
</feature>
<evidence type="ECO:0000256" key="2">
    <source>
        <dbReference type="ARBA" id="ARBA00022448"/>
    </source>
</evidence>
<keyword evidence="10" id="KW-1185">Reference proteome</keyword>
<dbReference type="InterPro" id="IPR036259">
    <property type="entry name" value="MFS_trans_sf"/>
</dbReference>
<dbReference type="InterPro" id="IPR020846">
    <property type="entry name" value="MFS_dom"/>
</dbReference>
<evidence type="ECO:0000256" key="1">
    <source>
        <dbReference type="ARBA" id="ARBA00004141"/>
    </source>
</evidence>
<name>A0A8H3G357_9LECA</name>
<feature type="transmembrane region" description="Helical" evidence="7">
    <location>
        <begin position="472"/>
        <end position="493"/>
    </location>
</feature>
<dbReference type="PANTHER" id="PTHR23506:SF23">
    <property type="entry name" value="GH10249P"/>
    <property type="match status" value="1"/>
</dbReference>
<proteinExistence type="predicted"/>
<dbReference type="CDD" id="cd17325">
    <property type="entry name" value="MFS_MdtG_SLC18_like"/>
    <property type="match status" value="1"/>
</dbReference>